<keyword evidence="6 7" id="KW-0949">S-adenosyl-L-methionine</keyword>
<evidence type="ECO:0000256" key="6">
    <source>
        <dbReference type="ARBA" id="ARBA00022691"/>
    </source>
</evidence>
<dbReference type="InterPro" id="IPR029063">
    <property type="entry name" value="SAM-dependent_MTases_sf"/>
</dbReference>
<comment type="subcellular location">
    <subcellularLocation>
        <location evidence="1 7">Cytoplasm</location>
    </subcellularLocation>
</comment>
<dbReference type="InterPro" id="IPR000682">
    <property type="entry name" value="PCMT"/>
</dbReference>
<protein>
    <recommendedName>
        <fullName evidence="7">Protein-L-isoaspartate O-methyltransferase</fullName>
        <ecNumber evidence="7">2.1.1.77</ecNumber>
    </recommendedName>
    <alternativeName>
        <fullName evidence="7">L-isoaspartyl protein carboxyl methyltransferase</fullName>
    </alternativeName>
    <alternativeName>
        <fullName evidence="7">Protein L-isoaspartyl methyltransferase</fullName>
    </alternativeName>
    <alternativeName>
        <fullName evidence="7">Protein-beta-aspartate methyltransferase</fullName>
        <shortName evidence="7">PIMT</shortName>
    </alternativeName>
</protein>
<organism evidence="8 9">
    <name type="scientific">Nitrococcus mobilis Nb-231</name>
    <dbReference type="NCBI Taxonomy" id="314278"/>
    <lineage>
        <taxon>Bacteria</taxon>
        <taxon>Pseudomonadati</taxon>
        <taxon>Pseudomonadota</taxon>
        <taxon>Gammaproteobacteria</taxon>
        <taxon>Chromatiales</taxon>
        <taxon>Ectothiorhodospiraceae</taxon>
        <taxon>Nitrococcus</taxon>
    </lineage>
</organism>
<dbReference type="Pfam" id="PF01135">
    <property type="entry name" value="PCMT"/>
    <property type="match status" value="1"/>
</dbReference>
<dbReference type="EMBL" id="AAOF01000008">
    <property type="protein sequence ID" value="EAR21527.1"/>
    <property type="molecule type" value="Genomic_DNA"/>
</dbReference>
<sequence>MDGRRVVGIGMTSQRTRERLVARLSEAGITDPRVLNAIRQVPRHLFVEEALASRAYDNTALPIGYGQTISQPFIVAQMTQLLLEGQALHKVLEVGTGSAYQAAVLANLIPYVFSLERLRVLHNRAHRLIRELRLSNVRLRLGDGHEGWPGEAPFDGIILTAAPLAIPKSLTEQLTVGGRLVAPVGTGGNQSMRVCERTEQGLICRDVSRVSFVPMKHGLG</sequence>
<keyword evidence="5 7" id="KW-0808">Transferase</keyword>
<proteinExistence type="inferred from homology"/>
<comment type="function">
    <text evidence="7">Catalyzes the methyl esterification of L-isoaspartyl residues in peptides and proteins that result from spontaneous decomposition of normal L-aspartyl and L-asparaginyl residues. It plays a role in the repair and/or degradation of damaged proteins.</text>
</comment>
<dbReference type="PANTHER" id="PTHR11579:SF0">
    <property type="entry name" value="PROTEIN-L-ISOASPARTATE(D-ASPARTATE) O-METHYLTRANSFERASE"/>
    <property type="match status" value="1"/>
</dbReference>
<dbReference type="GO" id="GO:0005737">
    <property type="term" value="C:cytoplasm"/>
    <property type="evidence" value="ECO:0007669"/>
    <property type="project" value="UniProtKB-SubCell"/>
</dbReference>
<evidence type="ECO:0000313" key="9">
    <source>
        <dbReference type="Proteomes" id="UP000003374"/>
    </source>
</evidence>
<dbReference type="AlphaFoldDB" id="A4BS48"/>
<dbReference type="Proteomes" id="UP000003374">
    <property type="component" value="Unassembled WGS sequence"/>
</dbReference>
<evidence type="ECO:0000256" key="4">
    <source>
        <dbReference type="ARBA" id="ARBA00022603"/>
    </source>
</evidence>
<gene>
    <name evidence="7" type="primary">pcm</name>
    <name evidence="8" type="ORF">NB231_01414</name>
</gene>
<dbReference type="NCBIfam" id="TIGR00080">
    <property type="entry name" value="pimt"/>
    <property type="match status" value="1"/>
</dbReference>
<evidence type="ECO:0000256" key="1">
    <source>
        <dbReference type="ARBA" id="ARBA00004496"/>
    </source>
</evidence>
<evidence type="ECO:0000256" key="5">
    <source>
        <dbReference type="ARBA" id="ARBA00022679"/>
    </source>
</evidence>
<dbReference type="HOGENOM" id="CLU_055432_2_0_6"/>
<evidence type="ECO:0000256" key="2">
    <source>
        <dbReference type="ARBA" id="ARBA00005369"/>
    </source>
</evidence>
<dbReference type="EC" id="2.1.1.77" evidence="7"/>
<dbReference type="PANTHER" id="PTHR11579">
    <property type="entry name" value="PROTEIN-L-ISOASPARTATE O-METHYLTRANSFERASE"/>
    <property type="match status" value="1"/>
</dbReference>
<evidence type="ECO:0000256" key="7">
    <source>
        <dbReference type="HAMAP-Rule" id="MF_00090"/>
    </source>
</evidence>
<dbReference type="NCBIfam" id="NF001453">
    <property type="entry name" value="PRK00312.1"/>
    <property type="match status" value="1"/>
</dbReference>
<feature type="active site" evidence="7">
    <location>
        <position position="70"/>
    </location>
</feature>
<keyword evidence="4 7" id="KW-0489">Methyltransferase</keyword>
<reference evidence="8 9" key="1">
    <citation type="submission" date="2006-02" db="EMBL/GenBank/DDBJ databases">
        <authorList>
            <person name="Waterbury J."/>
            <person name="Ferriera S."/>
            <person name="Johnson J."/>
            <person name="Kravitz S."/>
            <person name="Halpern A."/>
            <person name="Remington K."/>
            <person name="Beeson K."/>
            <person name="Tran B."/>
            <person name="Rogers Y.-H."/>
            <person name="Friedman R."/>
            <person name="Venter J.C."/>
        </authorList>
    </citation>
    <scope>NUCLEOTIDE SEQUENCE [LARGE SCALE GENOMIC DNA]</scope>
    <source>
        <strain evidence="8 9">Nb-231</strain>
    </source>
</reference>
<comment type="caution">
    <text evidence="8">The sequence shown here is derived from an EMBL/GenBank/DDBJ whole genome shotgun (WGS) entry which is preliminary data.</text>
</comment>
<accession>A4BS48</accession>
<dbReference type="OrthoDB" id="9810066at2"/>
<dbReference type="CDD" id="cd02440">
    <property type="entry name" value="AdoMet_MTases"/>
    <property type="match status" value="1"/>
</dbReference>
<dbReference type="PROSITE" id="PS01279">
    <property type="entry name" value="PCMT"/>
    <property type="match status" value="1"/>
</dbReference>
<dbReference type="FunFam" id="3.40.50.150:FF:000010">
    <property type="entry name" value="Protein-L-isoaspartate O-methyltransferase"/>
    <property type="match status" value="1"/>
</dbReference>
<dbReference type="eggNOG" id="COG2518">
    <property type="taxonomic scope" value="Bacteria"/>
</dbReference>
<dbReference type="GO" id="GO:0004719">
    <property type="term" value="F:protein-L-isoaspartate (D-aspartate) O-methyltransferase activity"/>
    <property type="evidence" value="ECO:0007669"/>
    <property type="project" value="UniProtKB-UniRule"/>
</dbReference>
<dbReference type="HAMAP" id="MF_00090">
    <property type="entry name" value="PIMT"/>
    <property type="match status" value="1"/>
</dbReference>
<evidence type="ECO:0000313" key="8">
    <source>
        <dbReference type="EMBL" id="EAR21527.1"/>
    </source>
</evidence>
<keyword evidence="9" id="KW-1185">Reference proteome</keyword>
<dbReference type="STRING" id="314278.NB231_01414"/>
<dbReference type="Gene3D" id="3.40.50.150">
    <property type="entry name" value="Vaccinia Virus protein VP39"/>
    <property type="match status" value="1"/>
</dbReference>
<name>A4BS48_9GAMM</name>
<dbReference type="GO" id="GO:0032259">
    <property type="term" value="P:methylation"/>
    <property type="evidence" value="ECO:0007669"/>
    <property type="project" value="UniProtKB-KW"/>
</dbReference>
<keyword evidence="3 7" id="KW-0963">Cytoplasm</keyword>
<evidence type="ECO:0000256" key="3">
    <source>
        <dbReference type="ARBA" id="ARBA00022490"/>
    </source>
</evidence>
<dbReference type="GO" id="GO:0030091">
    <property type="term" value="P:protein repair"/>
    <property type="evidence" value="ECO:0007669"/>
    <property type="project" value="UniProtKB-UniRule"/>
</dbReference>
<dbReference type="RefSeq" id="WP_004999154.1">
    <property type="nucleotide sequence ID" value="NZ_CH672427.1"/>
</dbReference>
<comment type="similarity">
    <text evidence="2 7">Belongs to the methyltransferase superfamily. L-isoaspartyl/D-aspartyl protein methyltransferase family.</text>
</comment>
<dbReference type="SUPFAM" id="SSF53335">
    <property type="entry name" value="S-adenosyl-L-methionine-dependent methyltransferases"/>
    <property type="match status" value="1"/>
</dbReference>
<comment type="catalytic activity">
    <reaction evidence="7">
        <text>[protein]-L-isoaspartate + S-adenosyl-L-methionine = [protein]-L-isoaspartate alpha-methyl ester + S-adenosyl-L-homocysteine</text>
        <dbReference type="Rhea" id="RHEA:12705"/>
        <dbReference type="Rhea" id="RHEA-COMP:12143"/>
        <dbReference type="Rhea" id="RHEA-COMP:12144"/>
        <dbReference type="ChEBI" id="CHEBI:57856"/>
        <dbReference type="ChEBI" id="CHEBI:59789"/>
        <dbReference type="ChEBI" id="CHEBI:90596"/>
        <dbReference type="ChEBI" id="CHEBI:90598"/>
        <dbReference type="EC" id="2.1.1.77"/>
    </reaction>
</comment>